<sequence length="231" mass="26188">MDLLEQQSKLEWIKYGDDCTKLFFAKAKQRKLATYIYMIKEEDDRQVEGFDQVGKVMLSFYKNLLRKQFTPRSSIDLEVIKAGPVLSIEHQQALIVEFSTLDIKEALFSIPNTKSPGPNGFNSGFYKSLWDSSGPLLTAVVKEFFKTGMIPIFLSATKLIVIPKTSSPQTAADFRRSSCYNVAYKCISKLLCSKLKDILSGIISHSQSAFIKQRELLHNIHDLPRHNEGLS</sequence>
<keyword evidence="2" id="KW-1185">Reference proteome</keyword>
<gene>
    <name evidence="1" type="ORF">Cgig2_005509</name>
</gene>
<proteinExistence type="predicted"/>
<name>A0A9Q1GHV5_9CARY</name>
<evidence type="ECO:0008006" key="3">
    <source>
        <dbReference type="Google" id="ProtNLM"/>
    </source>
</evidence>
<comment type="caution">
    <text evidence="1">The sequence shown here is derived from an EMBL/GenBank/DDBJ whole genome shotgun (WGS) entry which is preliminary data.</text>
</comment>
<evidence type="ECO:0000313" key="2">
    <source>
        <dbReference type="Proteomes" id="UP001153076"/>
    </source>
</evidence>
<evidence type="ECO:0000313" key="1">
    <source>
        <dbReference type="EMBL" id="KAJ8419461.1"/>
    </source>
</evidence>
<dbReference type="EMBL" id="JAKOGI010005100">
    <property type="protein sequence ID" value="KAJ8419461.1"/>
    <property type="molecule type" value="Genomic_DNA"/>
</dbReference>
<protein>
    <recommendedName>
        <fullName evidence="3">Reverse transcriptase domain-containing protein</fullName>
    </recommendedName>
</protein>
<accession>A0A9Q1GHV5</accession>
<dbReference type="Proteomes" id="UP001153076">
    <property type="component" value="Unassembled WGS sequence"/>
</dbReference>
<organism evidence="1 2">
    <name type="scientific">Carnegiea gigantea</name>
    <dbReference type="NCBI Taxonomy" id="171969"/>
    <lineage>
        <taxon>Eukaryota</taxon>
        <taxon>Viridiplantae</taxon>
        <taxon>Streptophyta</taxon>
        <taxon>Embryophyta</taxon>
        <taxon>Tracheophyta</taxon>
        <taxon>Spermatophyta</taxon>
        <taxon>Magnoliopsida</taxon>
        <taxon>eudicotyledons</taxon>
        <taxon>Gunneridae</taxon>
        <taxon>Pentapetalae</taxon>
        <taxon>Caryophyllales</taxon>
        <taxon>Cactineae</taxon>
        <taxon>Cactaceae</taxon>
        <taxon>Cactoideae</taxon>
        <taxon>Echinocereeae</taxon>
        <taxon>Carnegiea</taxon>
    </lineage>
</organism>
<dbReference type="PANTHER" id="PTHR31635:SF196">
    <property type="entry name" value="REVERSE TRANSCRIPTASE DOMAIN-CONTAINING PROTEIN-RELATED"/>
    <property type="match status" value="1"/>
</dbReference>
<dbReference type="AlphaFoldDB" id="A0A9Q1GHV5"/>
<dbReference type="OrthoDB" id="1934719at2759"/>
<reference evidence="1" key="1">
    <citation type="submission" date="2022-04" db="EMBL/GenBank/DDBJ databases">
        <title>Carnegiea gigantea Genome sequencing and assembly v2.</title>
        <authorList>
            <person name="Copetti D."/>
            <person name="Sanderson M.J."/>
            <person name="Burquez A."/>
            <person name="Wojciechowski M.F."/>
        </authorList>
    </citation>
    <scope>NUCLEOTIDE SEQUENCE</scope>
    <source>
        <strain evidence="1">SGP5-SGP5p</strain>
        <tissue evidence="1">Aerial part</tissue>
    </source>
</reference>
<dbReference type="PANTHER" id="PTHR31635">
    <property type="entry name" value="REVERSE TRANSCRIPTASE DOMAIN-CONTAINING PROTEIN-RELATED"/>
    <property type="match status" value="1"/>
</dbReference>